<accession>A0A0G0Y8U1</accession>
<proteinExistence type="predicted"/>
<dbReference type="Proteomes" id="UP000034160">
    <property type="component" value="Unassembled WGS sequence"/>
</dbReference>
<protein>
    <recommendedName>
        <fullName evidence="3">Twin-arginine translocation signal domain-containing protein</fullName>
    </recommendedName>
</protein>
<reference evidence="1 2" key="1">
    <citation type="journal article" date="2015" name="Nature">
        <title>rRNA introns, odd ribosomes, and small enigmatic genomes across a large radiation of phyla.</title>
        <authorList>
            <person name="Brown C.T."/>
            <person name="Hug L.A."/>
            <person name="Thomas B.C."/>
            <person name="Sharon I."/>
            <person name="Castelle C.J."/>
            <person name="Singh A."/>
            <person name="Wilkins M.J."/>
            <person name="Williams K.H."/>
            <person name="Banfield J.F."/>
        </authorList>
    </citation>
    <scope>NUCLEOTIDE SEQUENCE [LARGE SCALE GENOMIC DNA]</scope>
</reference>
<evidence type="ECO:0008006" key="3">
    <source>
        <dbReference type="Google" id="ProtNLM"/>
    </source>
</evidence>
<organism evidence="1 2">
    <name type="scientific">Candidatus Amesbacteria bacterium GW2011_GWA2_42_12</name>
    <dbReference type="NCBI Taxonomy" id="1618356"/>
    <lineage>
        <taxon>Bacteria</taxon>
        <taxon>Candidatus Amesiibacteriota</taxon>
    </lineage>
</organism>
<dbReference type="InterPro" id="IPR006311">
    <property type="entry name" value="TAT_signal"/>
</dbReference>
<dbReference type="EMBL" id="LCCN01000002">
    <property type="protein sequence ID" value="KKS33094.1"/>
    <property type="molecule type" value="Genomic_DNA"/>
</dbReference>
<evidence type="ECO:0000313" key="1">
    <source>
        <dbReference type="EMBL" id="KKS33094.1"/>
    </source>
</evidence>
<dbReference type="PROSITE" id="PS51318">
    <property type="entry name" value="TAT"/>
    <property type="match status" value="1"/>
</dbReference>
<evidence type="ECO:0000313" key="2">
    <source>
        <dbReference type="Proteomes" id="UP000034160"/>
    </source>
</evidence>
<comment type="caution">
    <text evidence="1">The sequence shown here is derived from an EMBL/GenBank/DDBJ whole genome shotgun (WGS) entry which is preliminary data.</text>
</comment>
<sequence>MPELTRRNFLKLAAIAGAGTVLRNMGVRLNQHLEAEKKNEQLILNLLAATQLTPTTDRELLAKLEYDAQFVNPGEGANRNFGTWHGPRGPINIKTNEMGELPMPPDYTLKYPDFLLPNPVQRYTTEGEHVIVHTYWSLGTDNRVDRPALINSLDIVFGGIPTLTPPELYLNFISKKRSTESIYRTTNPLVYAPGIAQVNQRFQENGPDFAASSLVTQKNQAESLTGYQIFINFDVLHDYALETGLTYEQACWLAIANEISNVWGCTPNPSEAARLGRQKGSEGMSTAMGWLAALAPDYRSAIFGQVDIKTVQIGVNLLAEEMAILAKLN</sequence>
<dbReference type="STRING" id="1618356.UU93_C0002G0022"/>
<gene>
    <name evidence="1" type="ORF">UU93_C0002G0022</name>
</gene>
<name>A0A0G0Y8U1_9BACT</name>
<dbReference type="NCBIfam" id="TIGR01409">
    <property type="entry name" value="TAT_signal_seq"/>
    <property type="match status" value="1"/>
</dbReference>
<dbReference type="InterPro" id="IPR019546">
    <property type="entry name" value="TAT_signal_bac_arc"/>
</dbReference>
<dbReference type="AlphaFoldDB" id="A0A0G0Y8U1"/>